<gene>
    <name evidence="11" type="ORF">HD601_002778</name>
</gene>
<dbReference type="CDD" id="cd07377">
    <property type="entry name" value="WHTH_GntR"/>
    <property type="match status" value="1"/>
</dbReference>
<dbReference type="Gene3D" id="1.10.10.10">
    <property type="entry name" value="Winged helix-like DNA-binding domain superfamily/Winged helix DNA-binding domain"/>
    <property type="match status" value="1"/>
</dbReference>
<dbReference type="InterPro" id="IPR036388">
    <property type="entry name" value="WH-like_DNA-bd_sf"/>
</dbReference>
<keyword evidence="2" id="KW-0808">Transferase</keyword>
<sequence>MALADQIAERLLQSIIDQEFPPGSSLPAEAELAERFGASRLTVREAIRALRTQNVVRIQRGRGTLVNTPEQWTSLTALVQAANGATTATGATGQAAERLLEARRMIEVGAAQLAADRRDDADLARLAEHIDGMRRAAAAGDVERFVADDIAFHDVIMQASGNLFVPALFGTFGPLLIEARRQTSAVPEIRVNAIGHHVEILAALTGHDPEAARAAMERHMDQTLRDLRTHVTRTPGRDPADVLAPFPPVRPADLVLLRDRVRHGRTVVVLDDDPTGTQAVADVPVLSSWSADDVRWALRQSAGGFFVLTNTRSLSPDDAAAVTREVVDVCLEVARADGVDVAFASRSDSTLRGHFPLEPDVIAERSAAAGRPVDAVLVVPAYVDAGRLTAGSVHWVRQGDQLVPAARTEFAADATFGYRESDLRRWVEEKTGGRIAASAVPAVTLTDLRDGGPEAVAKQLAGLTGGRVVVVDAATDDDLRLLALAVLEAEAAGKRFVYRVGPSFVRARLGQEATAPLTASRLAPLLSGAAGDDGGHGLVVVGSHTAVTTRQLDRLRERLPVTALELDVAALRDRDAGTAGRHVAAVADRVAAALRTGTVVVSTSRAVVTGADGAASLALARTVSASVVDLVRRVTERTRPAFVVAKGGITSHDVATKALRIGRARAAGTLLPGIVSLWEPLDGPARGVPYVVFAGNVGDDDSLAAVVTALTEAPHQER</sequence>
<dbReference type="SMART" id="SM00345">
    <property type="entry name" value="HTH_GNTR"/>
    <property type="match status" value="1"/>
</dbReference>
<evidence type="ECO:0000256" key="4">
    <source>
        <dbReference type="ARBA" id="ARBA00022777"/>
    </source>
</evidence>
<dbReference type="SUPFAM" id="SSF48008">
    <property type="entry name" value="GntR ligand-binding domain-like"/>
    <property type="match status" value="1"/>
</dbReference>
<dbReference type="Proteomes" id="UP000542813">
    <property type="component" value="Unassembled WGS sequence"/>
</dbReference>
<keyword evidence="8" id="KW-0804">Transcription</keyword>
<dbReference type="SMART" id="SM00895">
    <property type="entry name" value="FCD"/>
    <property type="match status" value="1"/>
</dbReference>
<dbReference type="Gene3D" id="3.40.980.20">
    <property type="entry name" value="Four-carbon acid sugar kinase, nucleotide binding domain"/>
    <property type="match status" value="1"/>
</dbReference>
<dbReference type="GO" id="GO:0003700">
    <property type="term" value="F:DNA-binding transcription factor activity"/>
    <property type="evidence" value="ECO:0007669"/>
    <property type="project" value="InterPro"/>
</dbReference>
<dbReference type="InterPro" id="IPR000524">
    <property type="entry name" value="Tscrpt_reg_HTH_GntR"/>
</dbReference>
<dbReference type="InterPro" id="IPR031475">
    <property type="entry name" value="NBD_C"/>
</dbReference>
<dbReference type="InterPro" id="IPR042213">
    <property type="entry name" value="NBD_C_sf"/>
</dbReference>
<comment type="similarity">
    <text evidence="1">Belongs to the four-carbon acid sugar kinase family.</text>
</comment>
<dbReference type="SUPFAM" id="SSF142764">
    <property type="entry name" value="YgbK-like"/>
    <property type="match status" value="1"/>
</dbReference>
<dbReference type="GO" id="GO:0003677">
    <property type="term" value="F:DNA binding"/>
    <property type="evidence" value="ECO:0007669"/>
    <property type="project" value="UniProtKB-KW"/>
</dbReference>
<dbReference type="GO" id="GO:0016301">
    <property type="term" value="F:kinase activity"/>
    <property type="evidence" value="ECO:0007669"/>
    <property type="project" value="UniProtKB-KW"/>
</dbReference>
<feature type="domain" description="HTH gntR-type" evidence="10">
    <location>
        <begin position="1"/>
        <end position="69"/>
    </location>
</feature>
<evidence type="ECO:0000256" key="6">
    <source>
        <dbReference type="ARBA" id="ARBA00023015"/>
    </source>
</evidence>
<dbReference type="PANTHER" id="PTHR43537:SF44">
    <property type="entry name" value="GNTR FAMILY REGULATORY PROTEIN"/>
    <property type="match status" value="1"/>
</dbReference>
<dbReference type="Pfam" id="PF00392">
    <property type="entry name" value="GntR"/>
    <property type="match status" value="1"/>
</dbReference>
<dbReference type="PROSITE" id="PS50949">
    <property type="entry name" value="HTH_GNTR"/>
    <property type="match status" value="1"/>
</dbReference>
<dbReference type="Pfam" id="PF17042">
    <property type="entry name" value="NBD_C"/>
    <property type="match status" value="1"/>
</dbReference>
<evidence type="ECO:0000259" key="10">
    <source>
        <dbReference type="PROSITE" id="PS50949"/>
    </source>
</evidence>
<keyword evidence="4" id="KW-0418">Kinase</keyword>
<keyword evidence="6" id="KW-0805">Transcription regulation</keyword>
<evidence type="ECO:0000256" key="7">
    <source>
        <dbReference type="ARBA" id="ARBA00023125"/>
    </source>
</evidence>
<evidence type="ECO:0000313" key="12">
    <source>
        <dbReference type="Proteomes" id="UP000542813"/>
    </source>
</evidence>
<comment type="caution">
    <text evidence="11">The sequence shown here is derived from an EMBL/GenBank/DDBJ whole genome shotgun (WGS) entry which is preliminary data.</text>
</comment>
<dbReference type="PANTHER" id="PTHR43537">
    <property type="entry name" value="TRANSCRIPTIONAL REGULATOR, GNTR FAMILY"/>
    <property type="match status" value="1"/>
</dbReference>
<evidence type="ECO:0000256" key="3">
    <source>
        <dbReference type="ARBA" id="ARBA00022741"/>
    </source>
</evidence>
<evidence type="ECO:0000256" key="8">
    <source>
        <dbReference type="ARBA" id="ARBA00023163"/>
    </source>
</evidence>
<evidence type="ECO:0000313" key="11">
    <source>
        <dbReference type="EMBL" id="MBB5788203.1"/>
    </source>
</evidence>
<dbReference type="Gene3D" id="1.20.120.530">
    <property type="entry name" value="GntR ligand-binding domain-like"/>
    <property type="match status" value="1"/>
</dbReference>
<name>A0A7W9LLH8_9ACTN</name>
<dbReference type="InterPro" id="IPR037051">
    <property type="entry name" value="4-carb_acid_sugar_kinase_N_sf"/>
</dbReference>
<protein>
    <submittedName>
        <fullName evidence="11">DNA-binding FadR family transcriptional regulator/uncharacterized protein YgbK (DUF1537 family)</fullName>
    </submittedName>
</protein>
<keyword evidence="7 11" id="KW-0238">DNA-binding</keyword>
<organism evidence="11 12">
    <name type="scientific">Jiangella mangrovi</name>
    <dbReference type="NCBI Taxonomy" id="1524084"/>
    <lineage>
        <taxon>Bacteria</taxon>
        <taxon>Bacillati</taxon>
        <taxon>Actinomycetota</taxon>
        <taxon>Actinomycetes</taxon>
        <taxon>Jiangellales</taxon>
        <taxon>Jiangellaceae</taxon>
        <taxon>Jiangella</taxon>
    </lineage>
</organism>
<dbReference type="SUPFAM" id="SSF46785">
    <property type="entry name" value="Winged helix' DNA-binding domain"/>
    <property type="match status" value="1"/>
</dbReference>
<dbReference type="InterPro" id="IPR008920">
    <property type="entry name" value="TF_FadR/GntR_C"/>
</dbReference>
<dbReference type="RefSeq" id="WP_184822740.1">
    <property type="nucleotide sequence ID" value="NZ_JACHMM010000001.1"/>
</dbReference>
<accession>A0A7W9LLH8</accession>
<dbReference type="EMBL" id="JACHMM010000001">
    <property type="protein sequence ID" value="MBB5788203.1"/>
    <property type="molecule type" value="Genomic_DNA"/>
</dbReference>
<reference evidence="11 12" key="1">
    <citation type="submission" date="2020-08" db="EMBL/GenBank/DDBJ databases">
        <title>Sequencing the genomes of 1000 actinobacteria strains.</title>
        <authorList>
            <person name="Klenk H.-P."/>
        </authorList>
    </citation>
    <scope>NUCLEOTIDE SEQUENCE [LARGE SCALE GENOMIC DNA]</scope>
    <source>
        <strain evidence="11 12">DSM 102122</strain>
    </source>
</reference>
<evidence type="ECO:0000256" key="9">
    <source>
        <dbReference type="ARBA" id="ARBA00023277"/>
    </source>
</evidence>
<dbReference type="AlphaFoldDB" id="A0A7W9LLH8"/>
<keyword evidence="5" id="KW-0067">ATP-binding</keyword>
<dbReference type="Pfam" id="PF07729">
    <property type="entry name" value="FCD"/>
    <property type="match status" value="1"/>
</dbReference>
<evidence type="ECO:0000256" key="2">
    <source>
        <dbReference type="ARBA" id="ARBA00022679"/>
    </source>
</evidence>
<dbReference type="InterPro" id="IPR010737">
    <property type="entry name" value="4-carb_acid_sugar_kinase_N"/>
</dbReference>
<evidence type="ECO:0000256" key="1">
    <source>
        <dbReference type="ARBA" id="ARBA00005715"/>
    </source>
</evidence>
<keyword evidence="12" id="KW-1185">Reference proteome</keyword>
<keyword evidence="3" id="KW-0547">Nucleotide-binding</keyword>
<dbReference type="PRINTS" id="PR00035">
    <property type="entry name" value="HTHGNTR"/>
</dbReference>
<dbReference type="GO" id="GO:0005524">
    <property type="term" value="F:ATP binding"/>
    <property type="evidence" value="ECO:0007669"/>
    <property type="project" value="UniProtKB-KW"/>
</dbReference>
<keyword evidence="9" id="KW-0119">Carbohydrate metabolism</keyword>
<dbReference type="Gene3D" id="3.40.50.10840">
    <property type="entry name" value="Putative sugar-binding, N-terminal domain"/>
    <property type="match status" value="1"/>
</dbReference>
<evidence type="ECO:0000256" key="5">
    <source>
        <dbReference type="ARBA" id="ARBA00022840"/>
    </source>
</evidence>
<dbReference type="InterPro" id="IPR011711">
    <property type="entry name" value="GntR_C"/>
</dbReference>
<dbReference type="InterPro" id="IPR036390">
    <property type="entry name" value="WH_DNA-bd_sf"/>
</dbReference>
<proteinExistence type="inferred from homology"/>
<dbReference type="Pfam" id="PF07005">
    <property type="entry name" value="SBD_N"/>
    <property type="match status" value="1"/>
</dbReference>